<gene>
    <name evidence="3" type="ORF">DWB62_000440</name>
    <name evidence="2" type="ORF">GNY23_00440</name>
</gene>
<sequence length="152" mass="18023">MTLIGKCLIIKGIKPVVRYQLAFKNTYLYVSFSPINGDSFVYEIEGVSSDIFYKYLERFSQYKPTELKIVVIDSAGFHSFKHCTTPENIRLIRIPPYMQELNPSEKIWQYIKQYYKNKVFATLDAVKQWRHKFTENKLKKKLVKSITQNAFF</sequence>
<dbReference type="Proteomes" id="UP000462449">
    <property type="component" value="Unassembled WGS sequence"/>
</dbReference>
<dbReference type="Pfam" id="PF13358">
    <property type="entry name" value="DDE_3"/>
    <property type="match status" value="1"/>
</dbReference>
<dbReference type="Gene3D" id="3.30.420.10">
    <property type="entry name" value="Ribonuclease H-like superfamily/Ribonuclease H"/>
    <property type="match status" value="1"/>
</dbReference>
<protein>
    <submittedName>
        <fullName evidence="2">IS630 family transposase</fullName>
    </submittedName>
</protein>
<reference evidence="3 4" key="1">
    <citation type="submission" date="2019-11" db="EMBL/GenBank/DDBJ databases">
        <title>Draft genome sequence of Labilibaculum sp. strain SYP isolated from Black Sea.</title>
        <authorList>
            <person name="Yadav S."/>
            <person name="Villanueva L."/>
        </authorList>
    </citation>
    <scope>NUCLEOTIDE SEQUENCE [LARGE SCALE GENOMIC DNA]</scope>
    <source>
        <strain evidence="3 4">44</strain>
    </source>
</reference>
<accession>A0A7M4D0W2</accession>
<evidence type="ECO:0000313" key="5">
    <source>
        <dbReference type="Proteomes" id="UP000462449"/>
    </source>
</evidence>
<comment type="caution">
    <text evidence="2">The sequence shown here is derived from an EMBL/GenBank/DDBJ whole genome shotgun (WGS) entry which is preliminary data.</text>
</comment>
<proteinExistence type="predicted"/>
<dbReference type="InterPro" id="IPR036397">
    <property type="entry name" value="RNaseH_sf"/>
</dbReference>
<feature type="domain" description="Tc1-like transposase DDE" evidence="1">
    <location>
        <begin position="17"/>
        <end position="126"/>
    </location>
</feature>
<dbReference type="GO" id="GO:0003676">
    <property type="term" value="F:nucleic acid binding"/>
    <property type="evidence" value="ECO:0007669"/>
    <property type="project" value="InterPro"/>
</dbReference>
<evidence type="ECO:0000313" key="2">
    <source>
        <dbReference type="EMBL" id="MUP36291.1"/>
    </source>
</evidence>
<evidence type="ECO:0000259" key="1">
    <source>
        <dbReference type="Pfam" id="PF13358"/>
    </source>
</evidence>
<organism evidence="2 5">
    <name type="scientific">Labilibaculum euxinus</name>
    <dbReference type="NCBI Taxonomy" id="2686357"/>
    <lineage>
        <taxon>Bacteria</taxon>
        <taxon>Pseudomonadati</taxon>
        <taxon>Bacteroidota</taxon>
        <taxon>Bacteroidia</taxon>
        <taxon>Marinilabiliales</taxon>
        <taxon>Marinifilaceae</taxon>
        <taxon>Labilibaculum</taxon>
    </lineage>
</organism>
<dbReference type="EMBL" id="QTZN02000001">
    <property type="protein sequence ID" value="MVB05496.1"/>
    <property type="molecule type" value="Genomic_DNA"/>
</dbReference>
<reference evidence="2 5" key="2">
    <citation type="submission" date="2019-12" db="EMBL/GenBank/DDBJ databases">
        <title>Draft genome sequence of Labilibaculum sp. strain 44 isolated from deep waters of Black Sea.</title>
        <authorList>
            <person name="Yadav S."/>
            <person name="Villanueva L."/>
        </authorList>
    </citation>
    <scope>NUCLEOTIDE SEQUENCE [LARGE SCALE GENOMIC DNA]</scope>
    <source>
        <strain evidence="2 5">44</strain>
    </source>
</reference>
<dbReference type="AlphaFoldDB" id="A0A7M4D0W2"/>
<dbReference type="Proteomes" id="UP000285951">
    <property type="component" value="Unassembled WGS sequence"/>
</dbReference>
<dbReference type="OrthoDB" id="64529at2"/>
<dbReference type="InterPro" id="IPR038717">
    <property type="entry name" value="Tc1-like_DDE_dom"/>
</dbReference>
<dbReference type="EMBL" id="WOTW01000001">
    <property type="protein sequence ID" value="MUP36291.1"/>
    <property type="molecule type" value="Genomic_DNA"/>
</dbReference>
<evidence type="ECO:0000313" key="4">
    <source>
        <dbReference type="Proteomes" id="UP000285951"/>
    </source>
</evidence>
<keyword evidence="4" id="KW-1185">Reference proteome</keyword>
<evidence type="ECO:0000313" key="3">
    <source>
        <dbReference type="EMBL" id="MVB05496.1"/>
    </source>
</evidence>
<name>A0A7M4D0W2_9BACT</name>